<dbReference type="EMBL" id="JABWDY010025119">
    <property type="protein sequence ID" value="KAF5189704.1"/>
    <property type="molecule type" value="Genomic_DNA"/>
</dbReference>
<protein>
    <submittedName>
        <fullName evidence="1">Uncharacterized protein</fullName>
    </submittedName>
</protein>
<gene>
    <name evidence="1" type="ORF">FRX31_020708</name>
</gene>
<sequence length="121" mass="13988">MYPFERSMKDLKSIPSNKRYVEGSIAESYLVSESVWLFILMASSEGTQGTCSTQQGPTNVQKLKVTIDVDGRAIGENAPKWNSRVGHYVRLNIPISYEHFRKVDPHFRNEVWKALMYVLRY</sequence>
<name>A0A7J6VX58_THATH</name>
<reference evidence="1 2" key="1">
    <citation type="submission" date="2020-06" db="EMBL/GenBank/DDBJ databases">
        <title>Transcriptomic and genomic resources for Thalictrum thalictroides and T. hernandezii: Facilitating candidate gene discovery in an emerging model plant lineage.</title>
        <authorList>
            <person name="Arias T."/>
            <person name="Riano-Pachon D.M."/>
            <person name="Di Stilio V.S."/>
        </authorList>
    </citation>
    <scope>NUCLEOTIDE SEQUENCE [LARGE SCALE GENOMIC DNA]</scope>
    <source>
        <strain evidence="2">cv. WT478/WT964</strain>
        <tissue evidence="1">Leaves</tissue>
    </source>
</reference>
<dbReference type="OrthoDB" id="1913335at2759"/>
<dbReference type="Proteomes" id="UP000554482">
    <property type="component" value="Unassembled WGS sequence"/>
</dbReference>
<comment type="caution">
    <text evidence="1">The sequence shown here is derived from an EMBL/GenBank/DDBJ whole genome shotgun (WGS) entry which is preliminary data.</text>
</comment>
<proteinExistence type="predicted"/>
<accession>A0A7J6VX58</accession>
<dbReference type="AlphaFoldDB" id="A0A7J6VX58"/>
<organism evidence="1 2">
    <name type="scientific">Thalictrum thalictroides</name>
    <name type="common">Rue-anemone</name>
    <name type="synonym">Anemone thalictroides</name>
    <dbReference type="NCBI Taxonomy" id="46969"/>
    <lineage>
        <taxon>Eukaryota</taxon>
        <taxon>Viridiplantae</taxon>
        <taxon>Streptophyta</taxon>
        <taxon>Embryophyta</taxon>
        <taxon>Tracheophyta</taxon>
        <taxon>Spermatophyta</taxon>
        <taxon>Magnoliopsida</taxon>
        <taxon>Ranunculales</taxon>
        <taxon>Ranunculaceae</taxon>
        <taxon>Thalictroideae</taxon>
        <taxon>Thalictrum</taxon>
    </lineage>
</organism>
<evidence type="ECO:0000313" key="2">
    <source>
        <dbReference type="Proteomes" id="UP000554482"/>
    </source>
</evidence>
<evidence type="ECO:0000313" key="1">
    <source>
        <dbReference type="EMBL" id="KAF5189704.1"/>
    </source>
</evidence>
<keyword evidence="2" id="KW-1185">Reference proteome</keyword>